<evidence type="ECO:0000313" key="2">
    <source>
        <dbReference type="Proteomes" id="UP000241848"/>
    </source>
</evidence>
<evidence type="ECO:0000313" key="1">
    <source>
        <dbReference type="EMBL" id="PSR23750.1"/>
    </source>
</evidence>
<dbReference type="Pfam" id="PF14236">
    <property type="entry name" value="DruA"/>
    <property type="match status" value="1"/>
</dbReference>
<dbReference type="Proteomes" id="UP000241848">
    <property type="component" value="Unassembled WGS sequence"/>
</dbReference>
<organism evidence="1 2">
    <name type="scientific">Sulfobacillus acidophilus</name>
    <dbReference type="NCBI Taxonomy" id="53633"/>
    <lineage>
        <taxon>Bacteria</taxon>
        <taxon>Bacillati</taxon>
        <taxon>Bacillota</taxon>
        <taxon>Clostridia</taxon>
        <taxon>Eubacteriales</taxon>
        <taxon>Clostridiales Family XVII. Incertae Sedis</taxon>
        <taxon>Sulfobacillus</taxon>
    </lineage>
</organism>
<dbReference type="InterPro" id="IPR025639">
    <property type="entry name" value="DruA"/>
</dbReference>
<name>A0A2T2WND8_9FIRM</name>
<dbReference type="EMBL" id="PXYV01000003">
    <property type="protein sequence ID" value="PSR23750.1"/>
    <property type="molecule type" value="Genomic_DNA"/>
</dbReference>
<sequence length="192" mass="22050">MDQHHYLGFPGFVGERLYQVAEWQGRWLALIGWTAAAYRSRARDTWIGWTDEQRRWRLRFVANNARFLILPDAHVLHLGSRVMGLALRRLSRDWHAIHGHPVVLAETFIDPSRFRGTVYWAANWHDVGTTLGFGRHHGSYQWHGLVKRMALRPLVPQAQTWLTAAWDVPAFIPGGASLMLSLRNLSPRDVGA</sequence>
<protein>
    <submittedName>
        <fullName evidence="1">Uncharacterized protein</fullName>
    </submittedName>
</protein>
<reference evidence="1 2" key="1">
    <citation type="journal article" date="2014" name="BMC Genomics">
        <title>Comparison of environmental and isolate Sulfobacillus genomes reveals diverse carbon, sulfur, nitrogen, and hydrogen metabolisms.</title>
        <authorList>
            <person name="Justice N.B."/>
            <person name="Norman A."/>
            <person name="Brown C.T."/>
            <person name="Singh A."/>
            <person name="Thomas B.C."/>
            <person name="Banfield J.F."/>
        </authorList>
    </citation>
    <scope>NUCLEOTIDE SEQUENCE [LARGE SCALE GENOMIC DNA]</scope>
    <source>
        <strain evidence="1">AMDSBA3</strain>
    </source>
</reference>
<gene>
    <name evidence="1" type="ORF">C7B45_01665</name>
</gene>
<accession>A0A2T2WND8</accession>
<dbReference type="AlphaFoldDB" id="A0A2T2WND8"/>
<comment type="caution">
    <text evidence="1">The sequence shown here is derived from an EMBL/GenBank/DDBJ whole genome shotgun (WGS) entry which is preliminary data.</text>
</comment>
<proteinExistence type="predicted"/>